<proteinExistence type="predicted"/>
<dbReference type="EMBL" id="CAMXCT010000724">
    <property type="protein sequence ID" value="CAI3982552.1"/>
    <property type="molecule type" value="Genomic_DNA"/>
</dbReference>
<dbReference type="OrthoDB" id="3176171at2759"/>
<keyword evidence="4" id="KW-1185">Reference proteome</keyword>
<dbReference type="EMBL" id="CAMXCT030000724">
    <property type="protein sequence ID" value="CAL4769864.1"/>
    <property type="molecule type" value="Genomic_DNA"/>
</dbReference>
<dbReference type="Proteomes" id="UP001152797">
    <property type="component" value="Unassembled WGS sequence"/>
</dbReference>
<dbReference type="AlphaFoldDB" id="A0A9P1FQB2"/>
<evidence type="ECO:0000313" key="1">
    <source>
        <dbReference type="EMBL" id="CAI3982552.1"/>
    </source>
</evidence>
<organism evidence="1">
    <name type="scientific">Cladocopium goreaui</name>
    <dbReference type="NCBI Taxonomy" id="2562237"/>
    <lineage>
        <taxon>Eukaryota</taxon>
        <taxon>Sar</taxon>
        <taxon>Alveolata</taxon>
        <taxon>Dinophyceae</taxon>
        <taxon>Suessiales</taxon>
        <taxon>Symbiodiniaceae</taxon>
        <taxon>Cladocopium</taxon>
    </lineage>
</organism>
<reference evidence="1" key="1">
    <citation type="submission" date="2022-10" db="EMBL/GenBank/DDBJ databases">
        <authorList>
            <person name="Chen Y."/>
            <person name="Dougan E. K."/>
            <person name="Chan C."/>
            <person name="Rhodes N."/>
            <person name="Thang M."/>
        </authorList>
    </citation>
    <scope>NUCLEOTIDE SEQUENCE</scope>
</reference>
<evidence type="ECO:0000313" key="2">
    <source>
        <dbReference type="EMBL" id="CAL1135927.1"/>
    </source>
</evidence>
<comment type="caution">
    <text evidence="1">The sequence shown here is derived from an EMBL/GenBank/DDBJ whole genome shotgun (WGS) entry which is preliminary data.</text>
</comment>
<accession>A0A9P1FQB2</accession>
<dbReference type="EMBL" id="CAMXCT020000724">
    <property type="protein sequence ID" value="CAL1135927.1"/>
    <property type="molecule type" value="Genomic_DNA"/>
</dbReference>
<evidence type="ECO:0000313" key="3">
    <source>
        <dbReference type="EMBL" id="CAL4769864.1"/>
    </source>
</evidence>
<protein>
    <submittedName>
        <fullName evidence="3">Kinesin-like protein KIF3B</fullName>
    </submittedName>
</protein>
<gene>
    <name evidence="1" type="ORF">C1SCF055_LOCUS10233</name>
</gene>
<sequence length="189" mass="21158">MPWPDDRYNLGVEMERLRGDLGQANSAGHSCRFSETCQVKLEKHAQLLLEYVSVELLRSSVAQAQELASRAGAHEVIATLRVEQLFSPAPAACDYEFPLLASRCMVRLKPNRKDSREGERPQVPYSLEVASYAEIFQEGEPYLLDLFAATCWDAGETPTVETARQFWETLGAAWEGWMGGWLGGEKKMG</sequence>
<reference evidence="2" key="2">
    <citation type="submission" date="2024-04" db="EMBL/GenBank/DDBJ databases">
        <authorList>
            <person name="Chen Y."/>
            <person name="Shah S."/>
            <person name="Dougan E. K."/>
            <person name="Thang M."/>
            <person name="Chan C."/>
        </authorList>
    </citation>
    <scope>NUCLEOTIDE SEQUENCE [LARGE SCALE GENOMIC DNA]</scope>
</reference>
<evidence type="ECO:0000313" key="4">
    <source>
        <dbReference type="Proteomes" id="UP001152797"/>
    </source>
</evidence>
<name>A0A9P1FQB2_9DINO</name>